<dbReference type="AlphaFoldDB" id="A0A9P4LK83"/>
<dbReference type="Pfam" id="PF14200">
    <property type="entry name" value="RicinB_lectin_2"/>
    <property type="match status" value="1"/>
</dbReference>
<dbReference type="OrthoDB" id="9986966at2759"/>
<feature type="domain" description="Ricin B lectin" evidence="1">
    <location>
        <begin position="43"/>
        <end position="122"/>
    </location>
</feature>
<evidence type="ECO:0000313" key="3">
    <source>
        <dbReference type="Proteomes" id="UP000799777"/>
    </source>
</evidence>
<gene>
    <name evidence="2" type="ORF">EK21DRAFT_50236</name>
</gene>
<accession>A0A9P4LK83</accession>
<comment type="caution">
    <text evidence="2">The sequence shown here is derived from an EMBL/GenBank/DDBJ whole genome shotgun (WGS) entry which is preliminary data.</text>
</comment>
<dbReference type="InterPro" id="IPR000772">
    <property type="entry name" value="Ricin_B_lectin"/>
</dbReference>
<keyword evidence="3" id="KW-1185">Reference proteome</keyword>
<dbReference type="InterPro" id="IPR035992">
    <property type="entry name" value="Ricin_B-like_lectins"/>
</dbReference>
<feature type="non-terminal residue" evidence="2">
    <location>
        <position position="142"/>
    </location>
</feature>
<dbReference type="PROSITE" id="PS50231">
    <property type="entry name" value="RICIN_B_LECTIN"/>
    <property type="match status" value="1"/>
</dbReference>
<proteinExistence type="predicted"/>
<evidence type="ECO:0000259" key="1">
    <source>
        <dbReference type="Pfam" id="PF14200"/>
    </source>
</evidence>
<evidence type="ECO:0000313" key="2">
    <source>
        <dbReference type="EMBL" id="KAF2026789.1"/>
    </source>
</evidence>
<protein>
    <submittedName>
        <fullName evidence="2">Carbohydrate-binding module family 13 protein</fullName>
    </submittedName>
</protein>
<dbReference type="CDD" id="cd00161">
    <property type="entry name" value="beta-trefoil_Ricin-like"/>
    <property type="match status" value="1"/>
</dbReference>
<reference evidence="2" key="1">
    <citation type="journal article" date="2020" name="Stud. Mycol.">
        <title>101 Dothideomycetes genomes: a test case for predicting lifestyles and emergence of pathogens.</title>
        <authorList>
            <person name="Haridas S."/>
            <person name="Albert R."/>
            <person name="Binder M."/>
            <person name="Bloem J."/>
            <person name="Labutti K."/>
            <person name="Salamov A."/>
            <person name="Andreopoulos B."/>
            <person name="Baker S."/>
            <person name="Barry K."/>
            <person name="Bills G."/>
            <person name="Bluhm B."/>
            <person name="Cannon C."/>
            <person name="Castanera R."/>
            <person name="Culley D."/>
            <person name="Daum C."/>
            <person name="Ezra D."/>
            <person name="Gonzalez J."/>
            <person name="Henrissat B."/>
            <person name="Kuo A."/>
            <person name="Liang C."/>
            <person name="Lipzen A."/>
            <person name="Lutzoni F."/>
            <person name="Magnuson J."/>
            <person name="Mondo S."/>
            <person name="Nolan M."/>
            <person name="Ohm R."/>
            <person name="Pangilinan J."/>
            <person name="Park H.-J."/>
            <person name="Ramirez L."/>
            <person name="Alfaro M."/>
            <person name="Sun H."/>
            <person name="Tritt A."/>
            <person name="Yoshinaga Y."/>
            <person name="Zwiers L.-H."/>
            <person name="Turgeon B."/>
            <person name="Goodwin S."/>
            <person name="Spatafora J."/>
            <person name="Crous P."/>
            <person name="Grigoriev I."/>
        </authorList>
    </citation>
    <scope>NUCLEOTIDE SEQUENCE</scope>
    <source>
        <strain evidence="2">CBS 110217</strain>
    </source>
</reference>
<name>A0A9P4LK83_9PLEO</name>
<dbReference type="EMBL" id="ML978236">
    <property type="protein sequence ID" value="KAF2026789.1"/>
    <property type="molecule type" value="Genomic_DNA"/>
</dbReference>
<dbReference type="SUPFAM" id="SSF50370">
    <property type="entry name" value="Ricin B-like lectins"/>
    <property type="match status" value="1"/>
</dbReference>
<dbReference type="Gene3D" id="2.80.10.50">
    <property type="match status" value="1"/>
</dbReference>
<organism evidence="2 3">
    <name type="scientific">Setomelanomma holmii</name>
    <dbReference type="NCBI Taxonomy" id="210430"/>
    <lineage>
        <taxon>Eukaryota</taxon>
        <taxon>Fungi</taxon>
        <taxon>Dikarya</taxon>
        <taxon>Ascomycota</taxon>
        <taxon>Pezizomycotina</taxon>
        <taxon>Dothideomycetes</taxon>
        <taxon>Pleosporomycetidae</taxon>
        <taxon>Pleosporales</taxon>
        <taxon>Pleosporineae</taxon>
        <taxon>Phaeosphaeriaceae</taxon>
        <taxon>Setomelanomma</taxon>
    </lineage>
</organism>
<sequence>MADIKTDAKYVLSNALIGSTHALASTSTNDSVVVVQSSESDASQSWYFVETSTSGYYRLHTQQKGDYAALDVYNYNGKNSIDLHLYAIGENTGQYWNLNKQDDGSVKISNQFTGPDIYLDVVKDTLQPTLAAKDGPGQRWTL</sequence>
<dbReference type="Proteomes" id="UP000799777">
    <property type="component" value="Unassembled WGS sequence"/>
</dbReference>